<proteinExistence type="predicted"/>
<dbReference type="PROSITE" id="PS51379">
    <property type="entry name" value="4FE4S_FER_2"/>
    <property type="match status" value="2"/>
</dbReference>
<dbReference type="PROSITE" id="PS00198">
    <property type="entry name" value="4FE4S_FER_1"/>
    <property type="match status" value="2"/>
</dbReference>
<feature type="domain" description="4Fe-4S ferredoxin-type" evidence="1">
    <location>
        <begin position="33"/>
        <end position="62"/>
    </location>
</feature>
<dbReference type="SUPFAM" id="SSF54862">
    <property type="entry name" value="4Fe-4S ferredoxins"/>
    <property type="match status" value="1"/>
</dbReference>
<protein>
    <submittedName>
        <fullName evidence="2">Unannotated protein</fullName>
    </submittedName>
</protein>
<dbReference type="Pfam" id="PF12838">
    <property type="entry name" value="Fer4_7"/>
    <property type="match status" value="1"/>
</dbReference>
<dbReference type="InterPro" id="IPR017900">
    <property type="entry name" value="4Fe4S_Fe_S_CS"/>
</dbReference>
<reference evidence="2" key="1">
    <citation type="submission" date="2020-05" db="EMBL/GenBank/DDBJ databases">
        <authorList>
            <person name="Chiriac C."/>
            <person name="Salcher M."/>
            <person name="Ghai R."/>
            <person name="Kavagutti S V."/>
        </authorList>
    </citation>
    <scope>NUCLEOTIDE SEQUENCE</scope>
</reference>
<accession>A0A6J7ED52</accession>
<evidence type="ECO:0000313" key="2">
    <source>
        <dbReference type="EMBL" id="CAB4878874.1"/>
    </source>
</evidence>
<dbReference type="Gene3D" id="3.30.70.20">
    <property type="match status" value="1"/>
</dbReference>
<feature type="domain" description="4Fe-4S ferredoxin-type" evidence="1">
    <location>
        <begin position="1"/>
        <end position="30"/>
    </location>
</feature>
<organism evidence="2">
    <name type="scientific">freshwater metagenome</name>
    <dbReference type="NCBI Taxonomy" id="449393"/>
    <lineage>
        <taxon>unclassified sequences</taxon>
        <taxon>metagenomes</taxon>
        <taxon>ecological metagenomes</taxon>
    </lineage>
</organism>
<name>A0A6J7ED52_9ZZZZ</name>
<dbReference type="AlphaFoldDB" id="A0A6J7ED52"/>
<evidence type="ECO:0000259" key="1">
    <source>
        <dbReference type="PROSITE" id="PS51379"/>
    </source>
</evidence>
<sequence>MSHTVIEDLCIGCGACDYSCPTGALTKTDSFLGLFVIDPFTCDDCGLCVGKCPVLAIEPDPAWPTCHGHGCPLGSKRMADVECAIWQQRCPTCGSTLWRHADGAWGCATCDLGSRVHCPRDRMLSITDKPSVIAGPEH</sequence>
<dbReference type="EMBL" id="CAFBLP010000028">
    <property type="protein sequence ID" value="CAB4878874.1"/>
    <property type="molecule type" value="Genomic_DNA"/>
</dbReference>
<gene>
    <name evidence="2" type="ORF">UFOPK3376_01307</name>
</gene>
<dbReference type="InterPro" id="IPR017896">
    <property type="entry name" value="4Fe4S_Fe-S-bd"/>
</dbReference>